<dbReference type="Proteomes" id="UP001295444">
    <property type="component" value="Chromosome 02"/>
</dbReference>
<name>A0AAD1VT37_PELCU</name>
<accession>A0AAD1VT37</accession>
<reference evidence="1" key="1">
    <citation type="submission" date="2022-03" db="EMBL/GenBank/DDBJ databases">
        <authorList>
            <person name="Alioto T."/>
            <person name="Alioto T."/>
            <person name="Gomez Garrido J."/>
        </authorList>
    </citation>
    <scope>NUCLEOTIDE SEQUENCE</scope>
</reference>
<dbReference type="AlphaFoldDB" id="A0AAD1VT37"/>
<dbReference type="PANTHER" id="PTHR35617:SF3">
    <property type="entry name" value="CORE-BINDING (CB) DOMAIN-CONTAINING PROTEIN"/>
    <property type="match status" value="1"/>
</dbReference>
<evidence type="ECO:0000313" key="2">
    <source>
        <dbReference type="Proteomes" id="UP001295444"/>
    </source>
</evidence>
<dbReference type="EMBL" id="OW240913">
    <property type="protein sequence ID" value="CAH2251977.1"/>
    <property type="molecule type" value="Genomic_DNA"/>
</dbReference>
<proteinExistence type="predicted"/>
<organism evidence="1 2">
    <name type="scientific">Pelobates cultripes</name>
    <name type="common">Western spadefoot toad</name>
    <dbReference type="NCBI Taxonomy" id="61616"/>
    <lineage>
        <taxon>Eukaryota</taxon>
        <taxon>Metazoa</taxon>
        <taxon>Chordata</taxon>
        <taxon>Craniata</taxon>
        <taxon>Vertebrata</taxon>
        <taxon>Euteleostomi</taxon>
        <taxon>Amphibia</taxon>
        <taxon>Batrachia</taxon>
        <taxon>Anura</taxon>
        <taxon>Pelobatoidea</taxon>
        <taxon>Pelobatidae</taxon>
        <taxon>Pelobates</taxon>
    </lineage>
</organism>
<evidence type="ECO:0000313" key="1">
    <source>
        <dbReference type="EMBL" id="CAH2251977.1"/>
    </source>
</evidence>
<keyword evidence="2" id="KW-1185">Reference proteome</keyword>
<gene>
    <name evidence="1" type="ORF">PECUL_23A048766</name>
</gene>
<dbReference type="PANTHER" id="PTHR35617">
    <property type="entry name" value="PHAGE_INTEGRASE DOMAIN-CONTAINING PROTEIN"/>
    <property type="match status" value="1"/>
</dbReference>
<protein>
    <submittedName>
        <fullName evidence="1">Uncharacterized protein</fullName>
    </submittedName>
</protein>
<sequence length="229" mass="25815">MVPPDPTSNQGTKGSIRLDSRLLPRDQGSLNQAPSTYVDGSPGRLLTHPLLSDWVLDIFNYSLRRRTRVRYKQMIEEFKAWEVSFNSLSHESDTISLALEFLTLKYHPGLAVSAIKTYSSALNFLIPNLTQDALYLRLLKGLYVCRPSTLRYTSTWGVDLLLNYLNSLVNDQIDLKWTAIKLASLLALALAARGSELTQLNIVDPWLSRTPGGFHVILKGRQKTSHIFL</sequence>